<organism evidence="2 3">
    <name type="scientific">Setomelanomma holmii</name>
    <dbReference type="NCBI Taxonomy" id="210430"/>
    <lineage>
        <taxon>Eukaryota</taxon>
        <taxon>Fungi</taxon>
        <taxon>Dikarya</taxon>
        <taxon>Ascomycota</taxon>
        <taxon>Pezizomycotina</taxon>
        <taxon>Dothideomycetes</taxon>
        <taxon>Pleosporomycetidae</taxon>
        <taxon>Pleosporales</taxon>
        <taxon>Pleosporineae</taxon>
        <taxon>Phaeosphaeriaceae</taxon>
        <taxon>Setomelanomma</taxon>
    </lineage>
</organism>
<gene>
    <name evidence="2" type="ORF">EK21DRAFT_105476</name>
</gene>
<keyword evidence="3" id="KW-1185">Reference proteome</keyword>
<evidence type="ECO:0000313" key="3">
    <source>
        <dbReference type="Proteomes" id="UP000799777"/>
    </source>
</evidence>
<comment type="caution">
    <text evidence="2">The sequence shown here is derived from an EMBL/GenBank/DDBJ whole genome shotgun (WGS) entry which is preliminary data.</text>
</comment>
<dbReference type="PANTHER" id="PTHR43662">
    <property type="match status" value="1"/>
</dbReference>
<evidence type="ECO:0000313" key="2">
    <source>
        <dbReference type="EMBL" id="KAF2023116.1"/>
    </source>
</evidence>
<dbReference type="EMBL" id="ML978379">
    <property type="protein sequence ID" value="KAF2023116.1"/>
    <property type="molecule type" value="Genomic_DNA"/>
</dbReference>
<dbReference type="InterPro" id="IPR018535">
    <property type="entry name" value="DUF1996"/>
</dbReference>
<dbReference type="Pfam" id="PF09362">
    <property type="entry name" value="DUF1996"/>
    <property type="match status" value="1"/>
</dbReference>
<reference evidence="2" key="1">
    <citation type="journal article" date="2020" name="Stud. Mycol.">
        <title>101 Dothideomycetes genomes: a test case for predicting lifestyles and emergence of pathogens.</title>
        <authorList>
            <person name="Haridas S."/>
            <person name="Albert R."/>
            <person name="Binder M."/>
            <person name="Bloem J."/>
            <person name="Labutti K."/>
            <person name="Salamov A."/>
            <person name="Andreopoulos B."/>
            <person name="Baker S."/>
            <person name="Barry K."/>
            <person name="Bills G."/>
            <person name="Bluhm B."/>
            <person name="Cannon C."/>
            <person name="Castanera R."/>
            <person name="Culley D."/>
            <person name="Daum C."/>
            <person name="Ezra D."/>
            <person name="Gonzalez J."/>
            <person name="Henrissat B."/>
            <person name="Kuo A."/>
            <person name="Liang C."/>
            <person name="Lipzen A."/>
            <person name="Lutzoni F."/>
            <person name="Magnuson J."/>
            <person name="Mondo S."/>
            <person name="Nolan M."/>
            <person name="Ohm R."/>
            <person name="Pangilinan J."/>
            <person name="Park H.-J."/>
            <person name="Ramirez L."/>
            <person name="Alfaro M."/>
            <person name="Sun H."/>
            <person name="Tritt A."/>
            <person name="Yoshinaga Y."/>
            <person name="Zwiers L.-H."/>
            <person name="Turgeon B."/>
            <person name="Goodwin S."/>
            <person name="Spatafora J."/>
            <person name="Crous P."/>
            <person name="Grigoriev I."/>
        </authorList>
    </citation>
    <scope>NUCLEOTIDE SEQUENCE</scope>
    <source>
        <strain evidence="2">CBS 110217</strain>
    </source>
</reference>
<dbReference type="PANTHER" id="PTHR43662:SF13">
    <property type="entry name" value="DUF1996 DOMAIN-CONTAINING PROTEIN"/>
    <property type="match status" value="1"/>
</dbReference>
<proteinExistence type="predicted"/>
<protein>
    <recommendedName>
        <fullName evidence="1">DUF1996 domain-containing protein</fullName>
    </recommendedName>
</protein>
<dbReference type="AlphaFoldDB" id="A0A9P4LEC6"/>
<accession>A0A9P4LEC6</accession>
<evidence type="ECO:0000259" key="1">
    <source>
        <dbReference type="Pfam" id="PF09362"/>
    </source>
</evidence>
<sequence length="335" mass="37138">MGPWQPRLAFTTWKPVHLYKKPGLFHDEDSVGLRLSVTCACECWLCFPCAQLVIDRLDPLATPGQAPSPHLHQILGADLPGESTCTSCLFSEDFSNDWTAVLYFKARNSTYKRVPQLPNVGFDGVNGGMTQTSKVQAFQPRIRMFIGDVNARTKQEAERFLQLTFTCLQNMNTRDPQTLDFPKAPCSAGIMTANIDSPDHMAHMSYPEFGSFESGGPCPVSHPVRMGQLFYEGIWDTKQFNNKADWPTDGSQPFVWSFGDGTGNANHGDYLFGWQGDAPQRALDSPCYQNCPTLKTQDVAAMNKCTVPRVVNQDIDGCQGTSWWSSGAVCLEALD</sequence>
<name>A0A9P4LEC6_9PLEO</name>
<dbReference type="OrthoDB" id="74764at2759"/>
<feature type="domain" description="DUF1996" evidence="1">
    <location>
        <begin position="58"/>
        <end position="274"/>
    </location>
</feature>
<dbReference type="Proteomes" id="UP000799777">
    <property type="component" value="Unassembled WGS sequence"/>
</dbReference>